<comment type="caution">
    <text evidence="3">The sequence shown here is derived from an EMBL/GenBank/DDBJ whole genome shotgun (WGS) entry which is preliminary data.</text>
</comment>
<dbReference type="InterPro" id="IPR000156">
    <property type="entry name" value="Ran_bind_dom"/>
</dbReference>
<dbReference type="GO" id="GO:0006913">
    <property type="term" value="P:nucleocytoplasmic transport"/>
    <property type="evidence" value="ECO:0007669"/>
    <property type="project" value="InterPro"/>
</dbReference>
<feature type="compositionally biased region" description="Basic and acidic residues" evidence="1">
    <location>
        <begin position="28"/>
        <end position="55"/>
    </location>
</feature>
<evidence type="ECO:0000256" key="1">
    <source>
        <dbReference type="SAM" id="MobiDB-lite"/>
    </source>
</evidence>
<evidence type="ECO:0000313" key="4">
    <source>
        <dbReference type="Proteomes" id="UP000307173"/>
    </source>
</evidence>
<dbReference type="EMBL" id="SELW01000506">
    <property type="protein sequence ID" value="TID24614.1"/>
    <property type="molecule type" value="Genomic_DNA"/>
</dbReference>
<dbReference type="InterPro" id="IPR011993">
    <property type="entry name" value="PH-like_dom_sf"/>
</dbReference>
<dbReference type="InterPro" id="IPR045255">
    <property type="entry name" value="RanBP1-like"/>
</dbReference>
<dbReference type="PANTHER" id="PTHR23138">
    <property type="entry name" value="RAN BINDING PROTEIN"/>
    <property type="match status" value="1"/>
</dbReference>
<dbReference type="PROSITE" id="PS50196">
    <property type="entry name" value="RANBD1"/>
    <property type="match status" value="1"/>
</dbReference>
<dbReference type="SMART" id="SM00160">
    <property type="entry name" value="RanBD"/>
    <property type="match status" value="1"/>
</dbReference>
<dbReference type="GO" id="GO:0005737">
    <property type="term" value="C:cytoplasm"/>
    <property type="evidence" value="ECO:0007669"/>
    <property type="project" value="TreeGrafter"/>
</dbReference>
<dbReference type="STRING" id="52247.A0A4T0WZQ9"/>
<dbReference type="PANTHER" id="PTHR23138:SF87">
    <property type="entry name" value="E3 SUMO-PROTEIN LIGASE RANBP2"/>
    <property type="match status" value="1"/>
</dbReference>
<accession>A0A4T0WZQ9</accession>
<name>A0A4T0WZQ9_9ASCO</name>
<sequence length="206" mass="23695">MSKEESTAPSTETEQKVPTSNVFAMFGAKKESKDEQPKDEQPKEEESKEKSKEESKDDEDAADEEEPDVHFEPLVKLEKVKVKTNEENEEAIFKIRAKLFKFHPDAKEWKERGTGDVKFLKHKETGKIRLLMRRDKTLKVCANHLISPEYTLKPNVGSDRSWVYSVTADVSEGEPEAQTLAIRFGNKENADKFKDEFESAQKENKK</sequence>
<evidence type="ECO:0000313" key="3">
    <source>
        <dbReference type="EMBL" id="TID24614.1"/>
    </source>
</evidence>
<dbReference type="Gene3D" id="2.30.29.30">
    <property type="entry name" value="Pleckstrin-homology domain (PH domain)/Phosphotyrosine-binding domain (PTB)"/>
    <property type="match status" value="1"/>
</dbReference>
<dbReference type="FunFam" id="2.30.29.30:FF:000312">
    <property type="entry name" value="Ran binding protein 1"/>
    <property type="match status" value="1"/>
</dbReference>
<feature type="compositionally biased region" description="Acidic residues" evidence="1">
    <location>
        <begin position="56"/>
        <end position="67"/>
    </location>
</feature>
<dbReference type="Pfam" id="PF00638">
    <property type="entry name" value="Ran_BP1"/>
    <property type="match status" value="1"/>
</dbReference>
<feature type="compositionally biased region" description="Polar residues" evidence="1">
    <location>
        <begin position="7"/>
        <end position="22"/>
    </location>
</feature>
<dbReference type="OrthoDB" id="2357150at2759"/>
<dbReference type="AlphaFoldDB" id="A0A4T0WZQ9"/>
<dbReference type="InterPro" id="IPR045256">
    <property type="entry name" value="RanBP1_RanBD"/>
</dbReference>
<dbReference type="CDD" id="cd13179">
    <property type="entry name" value="RanBD_RanBP1"/>
    <property type="match status" value="1"/>
</dbReference>
<keyword evidence="4" id="KW-1185">Reference proteome</keyword>
<gene>
    <name evidence="3" type="ORF">CANINC_003031</name>
</gene>
<dbReference type="Proteomes" id="UP000307173">
    <property type="component" value="Unassembled WGS sequence"/>
</dbReference>
<dbReference type="GO" id="GO:0005643">
    <property type="term" value="C:nuclear pore"/>
    <property type="evidence" value="ECO:0007669"/>
    <property type="project" value="TreeGrafter"/>
</dbReference>
<reference evidence="3 4" key="1">
    <citation type="journal article" date="2019" name="Front. Genet.">
        <title>Whole-Genome Sequencing of the Opportunistic Yeast Pathogen Candida inconspicua Uncovers Its Hybrid Origin.</title>
        <authorList>
            <person name="Mixao V."/>
            <person name="Hansen A.P."/>
            <person name="Saus E."/>
            <person name="Boekhout T."/>
            <person name="Lass-Florl C."/>
            <person name="Gabaldon T."/>
        </authorList>
    </citation>
    <scope>NUCLEOTIDE SEQUENCE [LARGE SCALE GENOMIC DNA]</scope>
    <source>
        <strain evidence="3 4">CBS 180</strain>
    </source>
</reference>
<dbReference type="GO" id="GO:0005096">
    <property type="term" value="F:GTPase activator activity"/>
    <property type="evidence" value="ECO:0007669"/>
    <property type="project" value="TreeGrafter"/>
</dbReference>
<proteinExistence type="predicted"/>
<organism evidence="3 4">
    <name type="scientific">Pichia inconspicua</name>
    <dbReference type="NCBI Taxonomy" id="52247"/>
    <lineage>
        <taxon>Eukaryota</taxon>
        <taxon>Fungi</taxon>
        <taxon>Dikarya</taxon>
        <taxon>Ascomycota</taxon>
        <taxon>Saccharomycotina</taxon>
        <taxon>Pichiomycetes</taxon>
        <taxon>Pichiales</taxon>
        <taxon>Pichiaceae</taxon>
        <taxon>Pichia</taxon>
    </lineage>
</organism>
<dbReference type="SUPFAM" id="SSF50729">
    <property type="entry name" value="PH domain-like"/>
    <property type="match status" value="1"/>
</dbReference>
<protein>
    <recommendedName>
        <fullName evidence="2">RanBD1 domain-containing protein</fullName>
    </recommendedName>
</protein>
<feature type="domain" description="RanBD1" evidence="2">
    <location>
        <begin position="70"/>
        <end position="206"/>
    </location>
</feature>
<evidence type="ECO:0000259" key="2">
    <source>
        <dbReference type="PROSITE" id="PS50196"/>
    </source>
</evidence>
<feature type="region of interest" description="Disordered" evidence="1">
    <location>
        <begin position="1"/>
        <end position="74"/>
    </location>
</feature>